<dbReference type="Proteomes" id="UP000677228">
    <property type="component" value="Unassembled WGS sequence"/>
</dbReference>
<proteinExistence type="predicted"/>
<accession>A0A8S2NVA7</accession>
<feature type="region of interest" description="Disordered" evidence="1">
    <location>
        <begin position="40"/>
        <end position="59"/>
    </location>
</feature>
<name>A0A8S2NVA7_9BILA</name>
<evidence type="ECO:0000313" key="4">
    <source>
        <dbReference type="Proteomes" id="UP000682733"/>
    </source>
</evidence>
<dbReference type="AlphaFoldDB" id="A0A8S2NVA7"/>
<dbReference type="Proteomes" id="UP000682733">
    <property type="component" value="Unassembled WGS sequence"/>
</dbReference>
<feature type="region of interest" description="Disordered" evidence="1">
    <location>
        <begin position="68"/>
        <end position="101"/>
    </location>
</feature>
<comment type="caution">
    <text evidence="3">The sequence shown here is derived from an EMBL/GenBank/DDBJ whole genome shotgun (WGS) entry which is preliminary data.</text>
</comment>
<feature type="region of interest" description="Disordered" evidence="1">
    <location>
        <begin position="1"/>
        <end position="27"/>
    </location>
</feature>
<sequence length="180" mass="19711">FSSPAVAGQPGLFNHPGLNSPDLNSSRAALISGPKRQYVTNNRAVTSSTSAASSPTLNHITTRTYSLSRALSESKPMDTETSNNGTNRKPSLTEYGEKSQSQLRRSSGKSFYYLVKVFQFRFIVLDGLATTISPSSQRSNSIKSLTPAYEAPVNLLEQLNIREKPTVQILSPHYERVSKS</sequence>
<evidence type="ECO:0000313" key="3">
    <source>
        <dbReference type="EMBL" id="CAF4020939.1"/>
    </source>
</evidence>
<feature type="non-terminal residue" evidence="3">
    <location>
        <position position="1"/>
    </location>
</feature>
<dbReference type="EMBL" id="CAJNOK010014789">
    <property type="protein sequence ID" value="CAF1211991.1"/>
    <property type="molecule type" value="Genomic_DNA"/>
</dbReference>
<dbReference type="EMBL" id="CAJOBA010036326">
    <property type="protein sequence ID" value="CAF4020939.1"/>
    <property type="molecule type" value="Genomic_DNA"/>
</dbReference>
<feature type="compositionally biased region" description="Polar residues" evidence="1">
    <location>
        <begin position="79"/>
        <end position="90"/>
    </location>
</feature>
<evidence type="ECO:0000313" key="2">
    <source>
        <dbReference type="EMBL" id="CAF1211991.1"/>
    </source>
</evidence>
<gene>
    <name evidence="2" type="ORF">OVA965_LOCUS24500</name>
    <name evidence="3" type="ORF">TMI583_LOCUS25221</name>
</gene>
<protein>
    <submittedName>
        <fullName evidence="3">Uncharacterized protein</fullName>
    </submittedName>
</protein>
<reference evidence="3" key="1">
    <citation type="submission" date="2021-02" db="EMBL/GenBank/DDBJ databases">
        <authorList>
            <person name="Nowell W R."/>
        </authorList>
    </citation>
    <scope>NUCLEOTIDE SEQUENCE</scope>
</reference>
<evidence type="ECO:0000256" key="1">
    <source>
        <dbReference type="SAM" id="MobiDB-lite"/>
    </source>
</evidence>
<organism evidence="3 4">
    <name type="scientific">Didymodactylos carnosus</name>
    <dbReference type="NCBI Taxonomy" id="1234261"/>
    <lineage>
        <taxon>Eukaryota</taxon>
        <taxon>Metazoa</taxon>
        <taxon>Spiralia</taxon>
        <taxon>Gnathifera</taxon>
        <taxon>Rotifera</taxon>
        <taxon>Eurotatoria</taxon>
        <taxon>Bdelloidea</taxon>
        <taxon>Philodinida</taxon>
        <taxon>Philodinidae</taxon>
        <taxon>Didymodactylos</taxon>
    </lineage>
</organism>